<organism evidence="2 3">
    <name type="scientific">Dioscorea zingiberensis</name>
    <dbReference type="NCBI Taxonomy" id="325984"/>
    <lineage>
        <taxon>Eukaryota</taxon>
        <taxon>Viridiplantae</taxon>
        <taxon>Streptophyta</taxon>
        <taxon>Embryophyta</taxon>
        <taxon>Tracheophyta</taxon>
        <taxon>Spermatophyta</taxon>
        <taxon>Magnoliopsida</taxon>
        <taxon>Liliopsida</taxon>
        <taxon>Dioscoreales</taxon>
        <taxon>Dioscoreaceae</taxon>
        <taxon>Dioscorea</taxon>
    </lineage>
</organism>
<feature type="transmembrane region" description="Helical" evidence="1">
    <location>
        <begin position="12"/>
        <end position="29"/>
    </location>
</feature>
<protein>
    <recommendedName>
        <fullName evidence="4">DUF599 domain-containing protein</fullName>
    </recommendedName>
</protein>
<evidence type="ECO:0008006" key="4">
    <source>
        <dbReference type="Google" id="ProtNLM"/>
    </source>
</evidence>
<keyword evidence="1" id="KW-1133">Transmembrane helix</keyword>
<reference evidence="2" key="1">
    <citation type="submission" date="2021-03" db="EMBL/GenBank/DDBJ databases">
        <authorList>
            <person name="Li Z."/>
            <person name="Yang C."/>
        </authorList>
    </citation>
    <scope>NUCLEOTIDE SEQUENCE</scope>
    <source>
        <strain evidence="2">Dzin_1.0</strain>
        <tissue evidence="2">Leaf</tissue>
    </source>
</reference>
<keyword evidence="1" id="KW-0472">Membrane</keyword>
<feature type="transmembrane region" description="Helical" evidence="1">
    <location>
        <begin position="74"/>
        <end position="99"/>
    </location>
</feature>
<dbReference type="InterPro" id="IPR006747">
    <property type="entry name" value="DUF599"/>
</dbReference>
<feature type="transmembrane region" description="Helical" evidence="1">
    <location>
        <begin position="120"/>
        <end position="145"/>
    </location>
</feature>
<dbReference type="EMBL" id="JAGGNH010000003">
    <property type="protein sequence ID" value="KAJ0979196.1"/>
    <property type="molecule type" value="Genomic_DNA"/>
</dbReference>
<evidence type="ECO:0000256" key="1">
    <source>
        <dbReference type="SAM" id="Phobius"/>
    </source>
</evidence>
<keyword evidence="3" id="KW-1185">Reference proteome</keyword>
<reference evidence="2" key="2">
    <citation type="journal article" date="2022" name="Hortic Res">
        <title>The genome of Dioscorea zingiberensis sheds light on the biosynthesis, origin and evolution of the medicinally important diosgenin saponins.</title>
        <authorList>
            <person name="Li Y."/>
            <person name="Tan C."/>
            <person name="Li Z."/>
            <person name="Guo J."/>
            <person name="Li S."/>
            <person name="Chen X."/>
            <person name="Wang C."/>
            <person name="Dai X."/>
            <person name="Yang H."/>
            <person name="Song W."/>
            <person name="Hou L."/>
            <person name="Xu J."/>
            <person name="Tong Z."/>
            <person name="Xu A."/>
            <person name="Yuan X."/>
            <person name="Wang W."/>
            <person name="Yang Q."/>
            <person name="Chen L."/>
            <person name="Sun Z."/>
            <person name="Wang K."/>
            <person name="Pan B."/>
            <person name="Chen J."/>
            <person name="Bao Y."/>
            <person name="Liu F."/>
            <person name="Qi X."/>
            <person name="Gang D.R."/>
            <person name="Wen J."/>
            <person name="Li J."/>
        </authorList>
    </citation>
    <scope>NUCLEOTIDE SEQUENCE</scope>
    <source>
        <strain evidence="2">Dzin_1.0</strain>
    </source>
</reference>
<dbReference type="OrthoDB" id="761598at2759"/>
<sequence>MMDLEKFKLDLTLVPLSICLTAGYHAYIWQSYNAKQPVTAIGVTMKRRITWLQDIVQHNGKKGTLGVQSFRNSLMYMILSASIAIIMNSSLAAIANNTYKSNHLLLQHPIFGSQSDSLLVVKYCTVSILLLFSFLCSSMAVWFIIEASFSLNAPPDYAQEHAHMLMKRGFLLGIVGNRVLFMTLPFLFWMLGPVALALSSLALVLLFYSLDFSVASTEDQVPQDIWFKE</sequence>
<dbReference type="PANTHER" id="PTHR31881:SF11">
    <property type="entry name" value="PROTEIN, PUTATIVE-RELATED"/>
    <property type="match status" value="1"/>
</dbReference>
<accession>A0A9D5CT65</accession>
<evidence type="ECO:0000313" key="3">
    <source>
        <dbReference type="Proteomes" id="UP001085076"/>
    </source>
</evidence>
<evidence type="ECO:0000313" key="2">
    <source>
        <dbReference type="EMBL" id="KAJ0979196.1"/>
    </source>
</evidence>
<proteinExistence type="predicted"/>
<dbReference type="PANTHER" id="PTHR31881">
    <property type="match status" value="1"/>
</dbReference>
<feature type="transmembrane region" description="Helical" evidence="1">
    <location>
        <begin position="186"/>
        <end position="208"/>
    </location>
</feature>
<comment type="caution">
    <text evidence="2">The sequence shown here is derived from an EMBL/GenBank/DDBJ whole genome shotgun (WGS) entry which is preliminary data.</text>
</comment>
<keyword evidence="1" id="KW-0812">Transmembrane</keyword>
<dbReference type="Pfam" id="PF04654">
    <property type="entry name" value="DUF599"/>
    <property type="match status" value="1"/>
</dbReference>
<gene>
    <name evidence="2" type="ORF">J5N97_014670</name>
</gene>
<name>A0A9D5CT65_9LILI</name>
<dbReference type="AlphaFoldDB" id="A0A9D5CT65"/>
<dbReference type="Proteomes" id="UP001085076">
    <property type="component" value="Miscellaneous, Linkage group lg03"/>
</dbReference>